<feature type="compositionally biased region" description="Low complexity" evidence="1">
    <location>
        <begin position="232"/>
        <end position="252"/>
    </location>
</feature>
<reference evidence="2" key="1">
    <citation type="submission" date="2018-10" db="EMBL/GenBank/DDBJ databases">
        <title>Hidden diversity of soil giant viruses.</title>
        <authorList>
            <person name="Schulz F."/>
            <person name="Alteio L."/>
            <person name="Goudeau D."/>
            <person name="Ryan E.M."/>
            <person name="Malmstrom R.R."/>
            <person name="Blanchard J."/>
            <person name="Woyke T."/>
        </authorList>
    </citation>
    <scope>NUCLEOTIDE SEQUENCE</scope>
    <source>
        <strain evidence="2">TEV1</strain>
    </source>
</reference>
<feature type="region of interest" description="Disordered" evidence="1">
    <location>
        <begin position="227"/>
        <end position="252"/>
    </location>
</feature>
<dbReference type="SUPFAM" id="SSF56784">
    <property type="entry name" value="HAD-like"/>
    <property type="match status" value="1"/>
</dbReference>
<dbReference type="InterPro" id="IPR036412">
    <property type="entry name" value="HAD-like_sf"/>
</dbReference>
<name>A0A3G4ZNB4_9VIRU</name>
<evidence type="ECO:0000256" key="1">
    <source>
        <dbReference type="SAM" id="MobiDB-lite"/>
    </source>
</evidence>
<protein>
    <submittedName>
        <fullName evidence="2">Uncharacterized protein</fullName>
    </submittedName>
</protein>
<proteinExistence type="predicted"/>
<dbReference type="PANTHER" id="PTHR38899:SF1">
    <property type="entry name" value="PROTEIN KINASE"/>
    <property type="match status" value="1"/>
</dbReference>
<accession>A0A3G4ZNB4</accession>
<dbReference type="EMBL" id="MK071983">
    <property type="protein sequence ID" value="AYV76348.1"/>
    <property type="molecule type" value="Genomic_DNA"/>
</dbReference>
<organism evidence="2">
    <name type="scientific">Terrestrivirus sp</name>
    <dbReference type="NCBI Taxonomy" id="2487775"/>
    <lineage>
        <taxon>Viruses</taxon>
        <taxon>Varidnaviria</taxon>
        <taxon>Bamfordvirae</taxon>
        <taxon>Nucleocytoviricota</taxon>
        <taxon>Megaviricetes</taxon>
        <taxon>Imitervirales</taxon>
        <taxon>Mimiviridae</taxon>
        <taxon>Klosneuvirinae</taxon>
    </lineage>
</organism>
<evidence type="ECO:0000313" key="2">
    <source>
        <dbReference type="EMBL" id="AYV76348.1"/>
    </source>
</evidence>
<dbReference type="PANTHER" id="PTHR38899">
    <property type="entry name" value="DOMAIN OOKINETE PROTEIN, PUTATIVE-RELATED"/>
    <property type="match status" value="1"/>
</dbReference>
<sequence length="252" mass="30164">MSYHKTIIILDWDDTLFPTHWLVENKINLNDPKVRSKYKYSFNRLDGIMSKFLIKCMQYGTVIVITNALPVWVNIALDVLPFTSKLFKYIRVVSARKMFQNQSENMMDWKLKAFKYEISNKINKKKKLFNIISIGDAEYEYRALIGLHTWNKNQKKILKSIKLIKDPSINDLYDELTVLYDAIGHVCKHRGFIDWNFQKIPEGEQNNQELQVLQELEIQQKQQHEQKKYDFEGYQENAQQEYQEYNPYQDDD</sequence>
<gene>
    <name evidence="2" type="ORF">Terrestrivirus5_170</name>
</gene>